<evidence type="ECO:0000256" key="1">
    <source>
        <dbReference type="ARBA" id="ARBA00022478"/>
    </source>
</evidence>
<evidence type="ECO:0000256" key="2">
    <source>
        <dbReference type="ARBA" id="ARBA00023163"/>
    </source>
</evidence>
<accession>A0A1A8WXI8</accession>
<feature type="domain" description="DNA-directed RNA polymerase RBP11-like dimerisation" evidence="4">
    <location>
        <begin position="31"/>
        <end position="94"/>
    </location>
</feature>
<dbReference type="InterPro" id="IPR036603">
    <property type="entry name" value="RBP11-like"/>
</dbReference>
<evidence type="ECO:0000313" key="7">
    <source>
        <dbReference type="Proteomes" id="UP000078546"/>
    </source>
</evidence>
<dbReference type="GO" id="GO:0006383">
    <property type="term" value="P:transcription by RNA polymerase III"/>
    <property type="evidence" value="ECO:0007669"/>
    <property type="project" value="TreeGrafter"/>
</dbReference>
<dbReference type="EMBL" id="FLQU01000582">
    <property type="protein sequence ID" value="SBS87573.1"/>
    <property type="molecule type" value="Genomic_DNA"/>
</dbReference>
<dbReference type="GO" id="GO:0006362">
    <property type="term" value="P:transcription elongation by RNA polymerase I"/>
    <property type="evidence" value="ECO:0007669"/>
    <property type="project" value="TreeGrafter"/>
</dbReference>
<reference evidence="6" key="2">
    <citation type="submission" date="2016-05" db="EMBL/GenBank/DDBJ databases">
        <authorList>
            <person name="Lavstsen T."/>
            <person name="Jespersen J.S."/>
        </authorList>
    </citation>
    <scope>NUCLEOTIDE SEQUENCE [LARGE SCALE GENOMIC DNA]</scope>
</reference>
<keyword evidence="2" id="KW-0804">Transcription</keyword>
<dbReference type="Proteomes" id="UP000078560">
    <property type="component" value="Unassembled WGS sequence"/>
</dbReference>
<comment type="similarity">
    <text evidence="3">Belongs to the archaeal Rpo11/eukaryotic RPB11/RPC19 RNA polymerase subunit family.</text>
</comment>
<dbReference type="AlphaFoldDB" id="A0A1A8WXI8"/>
<protein>
    <submittedName>
        <fullName evidence="6">RNA polymerase small subunit, putative</fullName>
    </submittedName>
</protein>
<dbReference type="GO" id="GO:0003899">
    <property type="term" value="F:DNA-directed RNA polymerase activity"/>
    <property type="evidence" value="ECO:0007669"/>
    <property type="project" value="TreeGrafter"/>
</dbReference>
<evidence type="ECO:0000259" key="4">
    <source>
        <dbReference type="Pfam" id="PF13656"/>
    </source>
</evidence>
<keyword evidence="1" id="KW-0240">DNA-directed RNA polymerase</keyword>
<evidence type="ECO:0000313" key="5">
    <source>
        <dbReference type="EMBL" id="SBS87573.1"/>
    </source>
</evidence>
<reference evidence="7 8" key="1">
    <citation type="submission" date="2016-05" db="EMBL/GenBank/DDBJ databases">
        <authorList>
            <person name="Naeem Raeece"/>
        </authorList>
    </citation>
    <scope>NUCLEOTIDE SEQUENCE [LARGE SCALE GENOMIC DNA]</scope>
</reference>
<dbReference type="Gene3D" id="3.30.1360.10">
    <property type="entry name" value="RNA polymerase, RBP11-like subunit"/>
    <property type="match status" value="1"/>
</dbReference>
<dbReference type="Proteomes" id="UP000078546">
    <property type="component" value="Unassembled WGS sequence"/>
</dbReference>
<dbReference type="GO" id="GO:0046983">
    <property type="term" value="F:protein dimerization activity"/>
    <property type="evidence" value="ECO:0007669"/>
    <property type="project" value="InterPro"/>
</dbReference>
<dbReference type="PANTHER" id="PTHR13946:SF28">
    <property type="entry name" value="DNA-DIRECTED RNA POLYMERASES I AND III SUBUNIT RPAC2"/>
    <property type="match status" value="1"/>
</dbReference>
<dbReference type="Pfam" id="PF13656">
    <property type="entry name" value="RNA_pol_L_2"/>
    <property type="match status" value="1"/>
</dbReference>
<organism evidence="6 7">
    <name type="scientific">Plasmodium ovale curtisi</name>
    <dbReference type="NCBI Taxonomy" id="864141"/>
    <lineage>
        <taxon>Eukaryota</taxon>
        <taxon>Sar</taxon>
        <taxon>Alveolata</taxon>
        <taxon>Apicomplexa</taxon>
        <taxon>Aconoidasida</taxon>
        <taxon>Haemosporida</taxon>
        <taxon>Plasmodiidae</taxon>
        <taxon>Plasmodium</taxon>
        <taxon>Plasmodium (Plasmodium)</taxon>
    </lineage>
</organism>
<evidence type="ECO:0000313" key="6">
    <source>
        <dbReference type="EMBL" id="SBS97679.1"/>
    </source>
</evidence>
<dbReference type="PANTHER" id="PTHR13946">
    <property type="entry name" value="DNA-DIRECTED RNA POLYMERASE I,II,III"/>
    <property type="match status" value="1"/>
</dbReference>
<dbReference type="InterPro" id="IPR009025">
    <property type="entry name" value="RBP11-like_dimer"/>
</dbReference>
<evidence type="ECO:0000313" key="8">
    <source>
        <dbReference type="Proteomes" id="UP000078560"/>
    </source>
</evidence>
<dbReference type="SUPFAM" id="SSF55257">
    <property type="entry name" value="RBP11-like subunits of RNA polymerase"/>
    <property type="match status" value="1"/>
</dbReference>
<dbReference type="EMBL" id="FLQV01000738">
    <property type="protein sequence ID" value="SBS97679.1"/>
    <property type="molecule type" value="Genomic_DNA"/>
</dbReference>
<name>A0A1A8WXI8_PLAOA</name>
<gene>
    <name evidence="6" type="ORF">POVCU1_040050</name>
    <name evidence="5" type="ORF">POVCU2_0043390</name>
</gene>
<sequence length="105" mass="11625">MLIHDIERFMYINAKLCLPKNLHSGTHNPDKEGVEFAGYTVPHPTQAEINLRIQTTVSASTATYASYNTLAGEPAVNILMDSLSDLFQVCNIMMTKFQFALDSAS</sequence>
<dbReference type="GO" id="GO:0005736">
    <property type="term" value="C:RNA polymerase I complex"/>
    <property type="evidence" value="ECO:0007669"/>
    <property type="project" value="TreeGrafter"/>
</dbReference>
<dbReference type="GO" id="GO:0005666">
    <property type="term" value="C:RNA polymerase III complex"/>
    <property type="evidence" value="ECO:0007669"/>
    <property type="project" value="TreeGrafter"/>
</dbReference>
<proteinExistence type="inferred from homology"/>
<evidence type="ECO:0000256" key="3">
    <source>
        <dbReference type="ARBA" id="ARBA00025751"/>
    </source>
</evidence>